<evidence type="ECO:0000256" key="3">
    <source>
        <dbReference type="PROSITE-ProRule" id="PRU00221"/>
    </source>
</evidence>
<dbReference type="SUPFAM" id="SSF50978">
    <property type="entry name" value="WD40 repeat-like"/>
    <property type="match status" value="2"/>
</dbReference>
<comment type="caution">
    <text evidence="6">The sequence shown here is derived from an EMBL/GenBank/DDBJ whole genome shotgun (WGS) entry which is preliminary data.</text>
</comment>
<gene>
    <name evidence="6" type="ORF">RDB_LOCUS66487</name>
</gene>
<dbReference type="PROSITE" id="PS00678">
    <property type="entry name" value="WD_REPEATS_1"/>
    <property type="match status" value="3"/>
</dbReference>
<feature type="compositionally biased region" description="Polar residues" evidence="4">
    <location>
        <begin position="94"/>
        <end position="111"/>
    </location>
</feature>
<dbReference type="PANTHER" id="PTHR19879">
    <property type="entry name" value="TRANSCRIPTION INITIATION FACTOR TFIID"/>
    <property type="match status" value="1"/>
</dbReference>
<dbReference type="PROSITE" id="PS50294">
    <property type="entry name" value="WD_REPEATS_REGION"/>
    <property type="match status" value="4"/>
</dbReference>
<dbReference type="SUPFAM" id="SSF50993">
    <property type="entry name" value="Peptidase/esterase 'gauge' domain"/>
    <property type="match status" value="1"/>
</dbReference>
<dbReference type="InterPro" id="IPR001680">
    <property type="entry name" value="WD40_rpt"/>
</dbReference>
<feature type="repeat" description="WD" evidence="3">
    <location>
        <begin position="1106"/>
        <end position="1147"/>
    </location>
</feature>
<accession>A0A8H2XUM9</accession>
<organism evidence="6 7">
    <name type="scientific">Rhizoctonia solani</name>
    <dbReference type="NCBI Taxonomy" id="456999"/>
    <lineage>
        <taxon>Eukaryota</taxon>
        <taxon>Fungi</taxon>
        <taxon>Dikarya</taxon>
        <taxon>Basidiomycota</taxon>
        <taxon>Agaricomycotina</taxon>
        <taxon>Agaricomycetes</taxon>
        <taxon>Cantharellales</taxon>
        <taxon>Ceratobasidiaceae</taxon>
        <taxon>Rhizoctonia</taxon>
    </lineage>
</organism>
<feature type="repeat" description="WD" evidence="3">
    <location>
        <begin position="930"/>
        <end position="961"/>
    </location>
</feature>
<reference evidence="6" key="1">
    <citation type="submission" date="2021-01" db="EMBL/GenBank/DDBJ databases">
        <authorList>
            <person name="Kaushik A."/>
        </authorList>
    </citation>
    <scope>NUCLEOTIDE SEQUENCE</scope>
    <source>
        <strain evidence="6">AG3-T5</strain>
    </source>
</reference>
<dbReference type="Pfam" id="PF00400">
    <property type="entry name" value="WD40"/>
    <property type="match status" value="4"/>
</dbReference>
<dbReference type="EMBL" id="CAJMWW010000084">
    <property type="protein sequence ID" value="CAE6431961.1"/>
    <property type="molecule type" value="Genomic_DNA"/>
</dbReference>
<dbReference type="PRINTS" id="PR00320">
    <property type="entry name" value="GPROTEINBRPT"/>
</dbReference>
<keyword evidence="1 3" id="KW-0853">WD repeat</keyword>
<feature type="region of interest" description="Disordered" evidence="4">
    <location>
        <begin position="1"/>
        <end position="111"/>
    </location>
</feature>
<evidence type="ECO:0000256" key="1">
    <source>
        <dbReference type="ARBA" id="ARBA00022574"/>
    </source>
</evidence>
<dbReference type="InterPro" id="IPR027417">
    <property type="entry name" value="P-loop_NTPase"/>
</dbReference>
<dbReference type="InterPro" id="IPR015943">
    <property type="entry name" value="WD40/YVTN_repeat-like_dom_sf"/>
</dbReference>
<dbReference type="PROSITE" id="PS50082">
    <property type="entry name" value="WD_REPEATS_2"/>
    <property type="match status" value="4"/>
</dbReference>
<dbReference type="SMART" id="SM00320">
    <property type="entry name" value="WD40"/>
    <property type="match status" value="7"/>
</dbReference>
<dbReference type="CDD" id="cd00200">
    <property type="entry name" value="WD40"/>
    <property type="match status" value="1"/>
</dbReference>
<feature type="repeat" description="WD" evidence="3">
    <location>
        <begin position="887"/>
        <end position="928"/>
    </location>
</feature>
<dbReference type="Gene3D" id="2.130.10.10">
    <property type="entry name" value="YVTN repeat-like/Quinoprotein amine dehydrogenase"/>
    <property type="match status" value="3"/>
</dbReference>
<evidence type="ECO:0000256" key="2">
    <source>
        <dbReference type="ARBA" id="ARBA00022737"/>
    </source>
</evidence>
<dbReference type="PROSITE" id="PS50837">
    <property type="entry name" value="NACHT"/>
    <property type="match status" value="1"/>
</dbReference>
<name>A0A8H2XUM9_9AGAM</name>
<dbReference type="InterPro" id="IPR019775">
    <property type="entry name" value="WD40_repeat_CS"/>
</dbReference>
<dbReference type="PANTHER" id="PTHR19879:SF9">
    <property type="entry name" value="TRANSCRIPTION INITIATION FACTOR TFIID SUBUNIT 5"/>
    <property type="match status" value="1"/>
</dbReference>
<evidence type="ECO:0000259" key="5">
    <source>
        <dbReference type="PROSITE" id="PS50837"/>
    </source>
</evidence>
<evidence type="ECO:0000256" key="4">
    <source>
        <dbReference type="SAM" id="MobiDB-lite"/>
    </source>
</evidence>
<dbReference type="InterPro" id="IPR007111">
    <property type="entry name" value="NACHT_NTPase"/>
</dbReference>
<proteinExistence type="predicted"/>
<evidence type="ECO:0000313" key="6">
    <source>
        <dbReference type="EMBL" id="CAE6431961.1"/>
    </source>
</evidence>
<feature type="repeat" description="WD" evidence="3">
    <location>
        <begin position="973"/>
        <end position="1014"/>
    </location>
</feature>
<dbReference type="Gene3D" id="3.40.50.300">
    <property type="entry name" value="P-loop containing nucleotide triphosphate hydrolases"/>
    <property type="match status" value="1"/>
</dbReference>
<evidence type="ECO:0000313" key="7">
    <source>
        <dbReference type="Proteomes" id="UP000663841"/>
    </source>
</evidence>
<feature type="compositionally biased region" description="Polar residues" evidence="4">
    <location>
        <begin position="52"/>
        <end position="66"/>
    </location>
</feature>
<dbReference type="InterPro" id="IPR020472">
    <property type="entry name" value="WD40_PAC1"/>
</dbReference>
<dbReference type="Pfam" id="PF24883">
    <property type="entry name" value="NPHP3_N"/>
    <property type="match status" value="1"/>
</dbReference>
<dbReference type="InterPro" id="IPR036322">
    <property type="entry name" value="WD40_repeat_dom_sf"/>
</dbReference>
<dbReference type="SUPFAM" id="SSF52540">
    <property type="entry name" value="P-loop containing nucleoside triphosphate hydrolases"/>
    <property type="match status" value="1"/>
</dbReference>
<sequence length="1521" mass="168963">MELRSFISKRKRNNETNTGAHLDPGEWRGGKKSRSPSRSRSPTTPGADASGRSGSTYPVGLGQNSPSPAPARHAPQALGHNTSTTMITPPIASRNPSVTTPTGTASNQNVNSPAWTGLEQALQALRITTKTCPPLRSVIDELVLCLPLFETAAKCRKDYEDLTTGLKAMVMLLIQHLGDAASESITNSLTGIAEAMRREIESIGNRQSRDGLRRVLGPTGDDEDLMRRYRRIEQLFRQLQGEASLSAWSITSKHFVNMQLESLRPAKLARYNSEISTEVIRRACTENTRVEILGNITKWSEVRSTPSIYWMNGMAGTGKTTIAYSTCVALEASKQLAASFFCTRMSPECRDAKRIVPTIAYQLARRSAPFRCALCRTLEEQVDIGTGTIFTQFEHLLRNPLMEAKENMPNNLVVVVDALDECSDPYIVELFLGLLFRSAVDLPIKFFVTSRPEPVIRRKMISENERSRSILYLHEIEQSLVQADIKLYLRDELVLMSPKDIDIEQLAQRAGNLFIYAATAVRYIRPPGKSVNSQERLETVLGTTVQPNRGLIPIDMLYSVILKTAITEDKELEPAERERMLFVLWTAVCACEPALISTIAAISGIGNKDKVVAALEPLRSVLHISDYNETVTTLHASFPDYILNRERSGQFACDVSGHNYILSLRCFEIMKAQLRFNICNIRSSFIPDREVPDLKDSIDANISEELFYACRFWVDHLGSGLATAEAYPPLQTIDEFLSQFLLFWMEVLNLKGCMRIGIASLSQLSAWLSRANLNVDKSFRDFISDIRAFMVSYASRPISNYTPHIYLSALPFSPRLSRFLSKFQGLITVSGTALERMQEATFSTWESDAVVLTTAFTPTGNCMVLGKQNGELSVQNIHDGTHVFHSFKAHTEPVVSVGVSRDGTQIVTGSYDMKLSIWDARDGSLVSGPFHGHIKGVTSVAFSPDATYIVSGSHDCTVGIWVSQDAAVPMRQFAGHREAVNSVSFSPCGTHVISGSSDHSVRLWDLFSGATIFTFEHLPRPVEIVQFTTDGSSIISCSPYGYRYPGYKSHNNVYIWDASNGTLRRRYCYGFESMSVSPQGHTYAGSLDHSIMVWSTYNGTPIAGPFEGHTKQITSINFSDDGTRLISASDDHTVRVWNINRSVNEFSQTSSSPWRIDPQVISVTLDQMCIAISGSTGFRIYNMQLRTTSHFGARMIANSPLIFLQFSLDALRVFSAHDSGVMFTWCARTTRRLDGPRRFGTRGTVKSAICSTDGTRIAMFSGDTIEIWDVPADRSIASHKLGEFHYLDKLIFSQTGNVLLTNVATDAVGVMNVWATDNGIRIAGPITHPWRKVLDFSSDGTYVACCPNINRHIYGNPLLFNTRTHQVIFMPGGGPDACYDTADVVMKFSSDDMYVACAMTGKYHVWNIHAQTAITVSTGVGTIPRSISYTADGWFLITVINDADNFQVWRFHIDRPLGTFTMRSNGWIVDDQSHLLFWVPAQARPSFVTSNGLSIGTEGSMFVDYSNLLIGEDWSRCYIGD</sequence>
<feature type="domain" description="NACHT" evidence="5">
    <location>
        <begin position="307"/>
        <end position="452"/>
    </location>
</feature>
<protein>
    <recommendedName>
        <fullName evidence="5">NACHT domain-containing protein</fullName>
    </recommendedName>
</protein>
<dbReference type="Proteomes" id="UP000663841">
    <property type="component" value="Unassembled WGS sequence"/>
</dbReference>
<dbReference type="InterPro" id="IPR056884">
    <property type="entry name" value="NPHP3-like_N"/>
</dbReference>
<keyword evidence="2" id="KW-0677">Repeat</keyword>